<proteinExistence type="predicted"/>
<protein>
    <submittedName>
        <fullName evidence="1">Uncharacterized protein</fullName>
    </submittedName>
</protein>
<organism evidence="1 2">
    <name type="scientific">Caenorhabditis japonica</name>
    <dbReference type="NCBI Taxonomy" id="281687"/>
    <lineage>
        <taxon>Eukaryota</taxon>
        <taxon>Metazoa</taxon>
        <taxon>Ecdysozoa</taxon>
        <taxon>Nematoda</taxon>
        <taxon>Chromadorea</taxon>
        <taxon>Rhabditida</taxon>
        <taxon>Rhabditina</taxon>
        <taxon>Rhabditomorpha</taxon>
        <taxon>Rhabditoidea</taxon>
        <taxon>Rhabditidae</taxon>
        <taxon>Peloderinae</taxon>
        <taxon>Caenorhabditis</taxon>
    </lineage>
</organism>
<accession>A0A8R1EJC2</accession>
<name>A0A8R1EJC2_CAEJA</name>
<dbReference type="AlphaFoldDB" id="A0A8R1EJC2"/>
<reference evidence="2" key="1">
    <citation type="submission" date="2010-08" db="EMBL/GenBank/DDBJ databases">
        <authorList>
            <consortium name="Caenorhabditis japonica Sequencing Consortium"/>
            <person name="Wilson R.K."/>
        </authorList>
    </citation>
    <scope>NUCLEOTIDE SEQUENCE [LARGE SCALE GENOMIC DNA]</scope>
    <source>
        <strain evidence="2">DF5081</strain>
    </source>
</reference>
<evidence type="ECO:0000313" key="1">
    <source>
        <dbReference type="EnsemblMetazoa" id="CJA36579.1"/>
    </source>
</evidence>
<evidence type="ECO:0000313" key="2">
    <source>
        <dbReference type="Proteomes" id="UP000005237"/>
    </source>
</evidence>
<sequence length="118" mass="14042">MQVCWLETVSDGVRASPVLVQYHVNYLSDLPIELRKTPKLYSDTRTVAQELLRSDSPLQTVQRFVETGETDPREIINKKQAYEMRRYVLSNARKKHRKRTFEEAGIFYDDDMFEEVYY</sequence>
<keyword evidence="2" id="KW-1185">Reference proteome</keyword>
<dbReference type="Proteomes" id="UP000005237">
    <property type="component" value="Unassembled WGS sequence"/>
</dbReference>
<reference evidence="1" key="2">
    <citation type="submission" date="2022-06" db="UniProtKB">
        <authorList>
            <consortium name="EnsemblMetazoa"/>
        </authorList>
    </citation>
    <scope>IDENTIFICATION</scope>
    <source>
        <strain evidence="1">DF5081</strain>
    </source>
</reference>
<dbReference type="EnsemblMetazoa" id="CJA36579.1">
    <property type="protein sequence ID" value="CJA36579.1"/>
    <property type="gene ID" value="WBGene00212426"/>
</dbReference>